<accession>A0A1V3NEB9</accession>
<comment type="caution">
    <text evidence="12">The sequence shown here is derived from an EMBL/GenBank/DDBJ whole genome shotgun (WGS) entry which is preliminary data.</text>
</comment>
<reference evidence="12 13" key="1">
    <citation type="submission" date="2017-02" db="EMBL/GenBank/DDBJ databases">
        <title>Genomic diversity within the haloalkaliphilic genus Thioalkalivibrio.</title>
        <authorList>
            <person name="Ahn A.-C."/>
            <person name="Meier-Kolthoff J."/>
            <person name="Overmars L."/>
            <person name="Richter M."/>
            <person name="Woyke T."/>
            <person name="Sorokin D.Y."/>
            <person name="Muyzer G."/>
        </authorList>
    </citation>
    <scope>NUCLEOTIDE SEQUENCE [LARGE SCALE GENOMIC DNA]</scope>
    <source>
        <strain evidence="12 13">ALJD</strain>
    </source>
</reference>
<evidence type="ECO:0000313" key="12">
    <source>
        <dbReference type="EMBL" id="OOG23410.1"/>
    </source>
</evidence>
<dbReference type="Gene3D" id="3.40.50.2300">
    <property type="match status" value="1"/>
</dbReference>
<evidence type="ECO:0000256" key="1">
    <source>
        <dbReference type="ARBA" id="ARBA00004496"/>
    </source>
</evidence>
<evidence type="ECO:0000256" key="5">
    <source>
        <dbReference type="ARBA" id="ARBA00023015"/>
    </source>
</evidence>
<evidence type="ECO:0000259" key="10">
    <source>
        <dbReference type="PROSITE" id="PS50110"/>
    </source>
</evidence>
<dbReference type="CDD" id="cd00383">
    <property type="entry name" value="trans_reg_C"/>
    <property type="match status" value="1"/>
</dbReference>
<evidence type="ECO:0000256" key="6">
    <source>
        <dbReference type="ARBA" id="ARBA00023125"/>
    </source>
</evidence>
<dbReference type="GO" id="GO:0000156">
    <property type="term" value="F:phosphorelay response regulator activity"/>
    <property type="evidence" value="ECO:0007669"/>
    <property type="project" value="TreeGrafter"/>
</dbReference>
<dbReference type="Pfam" id="PF00072">
    <property type="entry name" value="Response_reg"/>
    <property type="match status" value="1"/>
</dbReference>
<evidence type="ECO:0000259" key="11">
    <source>
        <dbReference type="PROSITE" id="PS51755"/>
    </source>
</evidence>
<evidence type="ECO:0000256" key="2">
    <source>
        <dbReference type="ARBA" id="ARBA00022490"/>
    </source>
</evidence>
<evidence type="ECO:0000256" key="4">
    <source>
        <dbReference type="ARBA" id="ARBA00023012"/>
    </source>
</evidence>
<dbReference type="EMBL" id="MVBK01000065">
    <property type="protein sequence ID" value="OOG23410.1"/>
    <property type="molecule type" value="Genomic_DNA"/>
</dbReference>
<protein>
    <submittedName>
        <fullName evidence="12">Two-component system response regulator OmpR</fullName>
    </submittedName>
</protein>
<dbReference type="FunFam" id="3.40.50.2300:FF:000001">
    <property type="entry name" value="DNA-binding response regulator PhoB"/>
    <property type="match status" value="1"/>
</dbReference>
<dbReference type="PANTHER" id="PTHR48111:SF4">
    <property type="entry name" value="DNA-BINDING DUAL TRANSCRIPTIONAL REGULATOR OMPR"/>
    <property type="match status" value="1"/>
</dbReference>
<organism evidence="12 13">
    <name type="scientific">Thioalkalivibrio denitrificans</name>
    <dbReference type="NCBI Taxonomy" id="108003"/>
    <lineage>
        <taxon>Bacteria</taxon>
        <taxon>Pseudomonadati</taxon>
        <taxon>Pseudomonadota</taxon>
        <taxon>Gammaproteobacteria</taxon>
        <taxon>Chromatiales</taxon>
        <taxon>Ectothiorhodospiraceae</taxon>
        <taxon>Thioalkalivibrio</taxon>
    </lineage>
</organism>
<dbReference type="SUPFAM" id="SSF52172">
    <property type="entry name" value="CheY-like"/>
    <property type="match status" value="1"/>
</dbReference>
<name>A0A1V3NEB9_9GAMM</name>
<sequence length="237" mass="26636">MNAGETILIVDDDQGLRDLLQRYLQEGGYQAAAVPDGRAMDEYLAAQTPDLIILDLMLPGEDGLAIARRLRARHDWPVIMLSARGEEVDRIVGLEVGADDYLPKPFNPRELLARIRAVLRRRVRQVPGGDESRRVVAFGPFRLDLDGYVLTRDGDEVALTAGDLALLRVFAEHANSVLSRDKLLDLLKGYERSPFDRSVDVRVTRLRRKIEEDPSSPRYIRTVWGVGYVFTPSGQRG</sequence>
<dbReference type="InterPro" id="IPR036388">
    <property type="entry name" value="WH-like_DNA-bd_sf"/>
</dbReference>
<dbReference type="AlphaFoldDB" id="A0A1V3NEB9"/>
<dbReference type="InterPro" id="IPR011006">
    <property type="entry name" value="CheY-like_superfamily"/>
</dbReference>
<dbReference type="Proteomes" id="UP000189462">
    <property type="component" value="Unassembled WGS sequence"/>
</dbReference>
<dbReference type="GO" id="GO:0005829">
    <property type="term" value="C:cytosol"/>
    <property type="evidence" value="ECO:0007669"/>
    <property type="project" value="TreeGrafter"/>
</dbReference>
<keyword evidence="7" id="KW-0804">Transcription</keyword>
<dbReference type="GO" id="GO:0006355">
    <property type="term" value="P:regulation of DNA-templated transcription"/>
    <property type="evidence" value="ECO:0007669"/>
    <property type="project" value="InterPro"/>
</dbReference>
<dbReference type="InterPro" id="IPR001789">
    <property type="entry name" value="Sig_transdc_resp-reg_receiver"/>
</dbReference>
<evidence type="ECO:0000256" key="7">
    <source>
        <dbReference type="ARBA" id="ARBA00023163"/>
    </source>
</evidence>
<keyword evidence="6 9" id="KW-0238">DNA-binding</keyword>
<dbReference type="OrthoDB" id="9802426at2"/>
<feature type="domain" description="Response regulatory" evidence="10">
    <location>
        <begin position="6"/>
        <end position="119"/>
    </location>
</feature>
<dbReference type="RefSeq" id="WP_077279274.1">
    <property type="nucleotide sequence ID" value="NZ_MVBK01000065.1"/>
</dbReference>
<feature type="DNA-binding region" description="OmpR/PhoB-type" evidence="9">
    <location>
        <begin position="133"/>
        <end position="232"/>
    </location>
</feature>
<keyword evidence="5" id="KW-0805">Transcription regulation</keyword>
<dbReference type="SMART" id="SM00862">
    <property type="entry name" value="Trans_reg_C"/>
    <property type="match status" value="1"/>
</dbReference>
<dbReference type="SUPFAM" id="SSF46894">
    <property type="entry name" value="C-terminal effector domain of the bipartite response regulators"/>
    <property type="match status" value="1"/>
</dbReference>
<evidence type="ECO:0000256" key="8">
    <source>
        <dbReference type="PROSITE-ProRule" id="PRU00169"/>
    </source>
</evidence>
<evidence type="ECO:0000256" key="3">
    <source>
        <dbReference type="ARBA" id="ARBA00022553"/>
    </source>
</evidence>
<dbReference type="InterPro" id="IPR001867">
    <property type="entry name" value="OmpR/PhoB-type_DNA-bd"/>
</dbReference>
<proteinExistence type="predicted"/>
<dbReference type="PROSITE" id="PS51755">
    <property type="entry name" value="OMPR_PHOB"/>
    <property type="match status" value="1"/>
</dbReference>
<keyword evidence="4" id="KW-0902">Two-component regulatory system</keyword>
<dbReference type="PROSITE" id="PS50110">
    <property type="entry name" value="RESPONSE_REGULATORY"/>
    <property type="match status" value="1"/>
</dbReference>
<dbReference type="STRING" id="108003.B1C78_11350"/>
<dbReference type="GO" id="GO:0032993">
    <property type="term" value="C:protein-DNA complex"/>
    <property type="evidence" value="ECO:0007669"/>
    <property type="project" value="TreeGrafter"/>
</dbReference>
<dbReference type="InterPro" id="IPR039420">
    <property type="entry name" value="WalR-like"/>
</dbReference>
<gene>
    <name evidence="12" type="ORF">B1C78_11350</name>
</gene>
<keyword evidence="3 8" id="KW-0597">Phosphoprotein</keyword>
<dbReference type="Gene3D" id="1.10.10.10">
    <property type="entry name" value="Winged helix-like DNA-binding domain superfamily/Winged helix DNA-binding domain"/>
    <property type="match status" value="1"/>
</dbReference>
<keyword evidence="13" id="KW-1185">Reference proteome</keyword>
<feature type="domain" description="OmpR/PhoB-type" evidence="11">
    <location>
        <begin position="133"/>
        <end position="232"/>
    </location>
</feature>
<dbReference type="Pfam" id="PF00486">
    <property type="entry name" value="Trans_reg_C"/>
    <property type="match status" value="1"/>
</dbReference>
<feature type="modified residue" description="4-aspartylphosphate" evidence="8">
    <location>
        <position position="55"/>
    </location>
</feature>
<comment type="subcellular location">
    <subcellularLocation>
        <location evidence="1">Cytoplasm</location>
    </subcellularLocation>
</comment>
<keyword evidence="2" id="KW-0963">Cytoplasm</keyword>
<dbReference type="Gene3D" id="6.10.250.690">
    <property type="match status" value="1"/>
</dbReference>
<evidence type="ECO:0000256" key="9">
    <source>
        <dbReference type="PROSITE-ProRule" id="PRU01091"/>
    </source>
</evidence>
<dbReference type="SMART" id="SM00448">
    <property type="entry name" value="REC"/>
    <property type="match status" value="1"/>
</dbReference>
<dbReference type="InterPro" id="IPR016032">
    <property type="entry name" value="Sig_transdc_resp-reg_C-effctor"/>
</dbReference>
<dbReference type="GO" id="GO:0000976">
    <property type="term" value="F:transcription cis-regulatory region binding"/>
    <property type="evidence" value="ECO:0007669"/>
    <property type="project" value="TreeGrafter"/>
</dbReference>
<evidence type="ECO:0000313" key="13">
    <source>
        <dbReference type="Proteomes" id="UP000189462"/>
    </source>
</evidence>
<dbReference type="PANTHER" id="PTHR48111">
    <property type="entry name" value="REGULATOR OF RPOS"/>
    <property type="match status" value="1"/>
</dbReference>
<dbReference type="FunFam" id="1.10.10.10:FF:000099">
    <property type="entry name" value="Two-component system response regulator TorR"/>
    <property type="match status" value="1"/>
</dbReference>